<dbReference type="EMBL" id="SDEE01000239">
    <property type="protein sequence ID" value="RXW18814.1"/>
    <property type="molecule type" value="Genomic_DNA"/>
</dbReference>
<comment type="caution">
    <text evidence="3">The sequence shown here is derived from an EMBL/GenBank/DDBJ whole genome shotgun (WGS) entry which is preliminary data.</text>
</comment>
<dbReference type="CDD" id="cd00882">
    <property type="entry name" value="Ras_like_GTPase"/>
    <property type="match status" value="1"/>
</dbReference>
<dbReference type="InterPro" id="IPR027417">
    <property type="entry name" value="P-loop_NTPase"/>
</dbReference>
<evidence type="ECO:0000313" key="3">
    <source>
        <dbReference type="EMBL" id="RXW18814.1"/>
    </source>
</evidence>
<reference evidence="3 4" key="1">
    <citation type="submission" date="2019-01" db="EMBL/GenBank/DDBJ databases">
        <title>Draft genome sequence of Psathyrella aberdarensis IHI B618.</title>
        <authorList>
            <person name="Buettner E."/>
            <person name="Kellner H."/>
        </authorList>
    </citation>
    <scope>NUCLEOTIDE SEQUENCE [LARGE SCALE GENOMIC DNA]</scope>
    <source>
        <strain evidence="3 4">IHI B618</strain>
    </source>
</reference>
<dbReference type="OrthoDB" id="8954335at2759"/>
<dbReference type="Proteomes" id="UP000290288">
    <property type="component" value="Unassembled WGS sequence"/>
</dbReference>
<keyword evidence="4" id="KW-1185">Reference proteome</keyword>
<proteinExistence type="predicted"/>
<evidence type="ECO:0000313" key="4">
    <source>
        <dbReference type="Proteomes" id="UP000290288"/>
    </source>
</evidence>
<dbReference type="GO" id="GO:0005525">
    <property type="term" value="F:GTP binding"/>
    <property type="evidence" value="ECO:0007669"/>
    <property type="project" value="InterPro"/>
</dbReference>
<dbReference type="STRING" id="2316362.A0A4Q2DJ16"/>
<dbReference type="Pfam" id="PF01926">
    <property type="entry name" value="MMR_HSR1"/>
    <property type="match status" value="1"/>
</dbReference>
<feature type="domain" description="G" evidence="2">
    <location>
        <begin position="10"/>
        <end position="86"/>
    </location>
</feature>
<evidence type="ECO:0000259" key="2">
    <source>
        <dbReference type="Pfam" id="PF01926"/>
    </source>
</evidence>
<feature type="coiled-coil region" evidence="1">
    <location>
        <begin position="216"/>
        <end position="342"/>
    </location>
</feature>
<evidence type="ECO:0000256" key="1">
    <source>
        <dbReference type="SAM" id="Coils"/>
    </source>
</evidence>
<organism evidence="3 4">
    <name type="scientific">Candolleomyces aberdarensis</name>
    <dbReference type="NCBI Taxonomy" id="2316362"/>
    <lineage>
        <taxon>Eukaryota</taxon>
        <taxon>Fungi</taxon>
        <taxon>Dikarya</taxon>
        <taxon>Basidiomycota</taxon>
        <taxon>Agaricomycotina</taxon>
        <taxon>Agaricomycetes</taxon>
        <taxon>Agaricomycetidae</taxon>
        <taxon>Agaricales</taxon>
        <taxon>Agaricineae</taxon>
        <taxon>Psathyrellaceae</taxon>
        <taxon>Candolleomyces</taxon>
    </lineage>
</organism>
<dbReference type="AlphaFoldDB" id="A0A4Q2DJ16"/>
<dbReference type="InterPro" id="IPR006073">
    <property type="entry name" value="GTP-bd"/>
</dbReference>
<sequence length="357" mass="40854">MGRIGEETATIAVMGATGSGKTTFINLASNSSLPTSNGLRSCTEVVTATTPFDIDGRRVVLVDTPGFDDTTRSDSDILKLIADFLASSYKDGHKLAGLLFFHRISDFRMGGISLKNFRTFRKLCGEQTLRNVVLVTNMWGSVNPQVGAQREQELLTQDDLGFKSALEKGAKMMRHDGSGQSVSDILRYILGNNNPMALQIQREIVDERKDVSQTAAADEIERELRAERERQKAEAERIRREMEAAAQARAEQARRQLEAEAWRRQQEVARIEAERRRAQEQMERERLERERLILAQEEARRIEAARIQRDHELALAEQRRVAEEARRRQMEEEERLRIALLQAPRRKKRRGLRRLFG</sequence>
<protein>
    <recommendedName>
        <fullName evidence="2">G domain-containing protein</fullName>
    </recommendedName>
</protein>
<accession>A0A4Q2DJ16</accession>
<keyword evidence="1" id="KW-0175">Coiled coil</keyword>
<gene>
    <name evidence="3" type="ORF">EST38_g7038</name>
</gene>
<dbReference type="SUPFAM" id="SSF52540">
    <property type="entry name" value="P-loop containing nucleoside triphosphate hydrolases"/>
    <property type="match status" value="1"/>
</dbReference>
<name>A0A4Q2DJ16_9AGAR</name>
<dbReference type="Gene3D" id="3.40.50.300">
    <property type="entry name" value="P-loop containing nucleotide triphosphate hydrolases"/>
    <property type="match status" value="1"/>
</dbReference>